<accession>F8L8K8</accession>
<evidence type="ECO:0000256" key="4">
    <source>
        <dbReference type="ARBA" id="ARBA00022989"/>
    </source>
</evidence>
<dbReference type="eggNOG" id="COG0697">
    <property type="taxonomic scope" value="Bacteria"/>
</dbReference>
<dbReference type="Pfam" id="PF00892">
    <property type="entry name" value="EamA"/>
    <property type="match status" value="2"/>
</dbReference>
<protein>
    <submittedName>
        <fullName evidence="8">Uncharacterized transporter sll1164</fullName>
    </submittedName>
</protein>
<gene>
    <name evidence="8" type="ordered locus">SNE_A12650</name>
</gene>
<evidence type="ECO:0000256" key="3">
    <source>
        <dbReference type="ARBA" id="ARBA00022692"/>
    </source>
</evidence>
<dbReference type="PANTHER" id="PTHR32322:SF18">
    <property type="entry name" value="S-ADENOSYLMETHIONINE_S-ADENOSYLHOMOCYSTEINE TRANSPORTER"/>
    <property type="match status" value="1"/>
</dbReference>
<dbReference type="InterPro" id="IPR000620">
    <property type="entry name" value="EamA_dom"/>
</dbReference>
<dbReference type="HOGENOM" id="CLU_067329_0_0_0"/>
<evidence type="ECO:0000256" key="6">
    <source>
        <dbReference type="SAM" id="Phobius"/>
    </source>
</evidence>
<feature type="transmembrane region" description="Helical" evidence="6">
    <location>
        <begin position="144"/>
        <end position="163"/>
    </location>
</feature>
<feature type="domain" description="EamA" evidence="7">
    <location>
        <begin position="20"/>
        <end position="161"/>
    </location>
</feature>
<dbReference type="KEGG" id="sng:SNE_A12650"/>
<organism evidence="8 9">
    <name type="scientific">Simkania negevensis (strain ATCC VR-1471 / DSM 27360 / Z)</name>
    <dbReference type="NCBI Taxonomy" id="331113"/>
    <lineage>
        <taxon>Bacteria</taxon>
        <taxon>Pseudomonadati</taxon>
        <taxon>Chlamydiota</taxon>
        <taxon>Chlamydiia</taxon>
        <taxon>Parachlamydiales</taxon>
        <taxon>Simkaniaceae</taxon>
        <taxon>Simkania</taxon>
    </lineage>
</organism>
<proteinExistence type="predicted"/>
<evidence type="ECO:0000313" key="9">
    <source>
        <dbReference type="Proteomes" id="UP000000496"/>
    </source>
</evidence>
<sequence length="353" mass="38779">MSTPTKPPAPRNLTLFWLWISILIFAASNAVVAKIGELGTMHPTPSGHNPISFCNLFFAGNVLAGITLLIVYRKNWKLNELKQVPLKLWICMLVLILFAGVLAPAFYFMALMLTEVTNVVLISTIDVPLSLFFAYLFFREKARLTAVLGALIAFGGIILIFFLNQPPMENRMTMKMIDVGNPAVNHFLQMLPKSGEILTTLATLMSIIAVQISRSLLQSVSVGIFSVLRMIVGVILFSIIVMSVFGVHHFDELFSPFLWQWMLVYGALIIVVGQITWYKGVKKASSADISMATALTPIAGTLFAYLILGEIPNKAQIIGGIVILIGIGVSLIGEVRAARRKVTHERPGSFEGI</sequence>
<keyword evidence="9" id="KW-1185">Reference proteome</keyword>
<feature type="transmembrane region" description="Helical" evidence="6">
    <location>
        <begin position="314"/>
        <end position="333"/>
    </location>
</feature>
<keyword evidence="4 6" id="KW-1133">Transmembrane helix</keyword>
<dbReference type="RefSeq" id="WP_013943609.1">
    <property type="nucleotide sequence ID" value="NC_015713.1"/>
</dbReference>
<evidence type="ECO:0000313" key="8">
    <source>
        <dbReference type="EMBL" id="CCB89142.1"/>
    </source>
</evidence>
<dbReference type="GO" id="GO:0005886">
    <property type="term" value="C:plasma membrane"/>
    <property type="evidence" value="ECO:0007669"/>
    <property type="project" value="UniProtKB-SubCell"/>
</dbReference>
<name>F8L8K8_SIMNZ</name>
<dbReference type="EMBL" id="FR872582">
    <property type="protein sequence ID" value="CCB89142.1"/>
    <property type="molecule type" value="Genomic_DNA"/>
</dbReference>
<dbReference type="AlphaFoldDB" id="F8L8K8"/>
<keyword evidence="3 6" id="KW-0812">Transmembrane</keyword>
<evidence type="ECO:0000256" key="5">
    <source>
        <dbReference type="ARBA" id="ARBA00023136"/>
    </source>
</evidence>
<feature type="transmembrane region" description="Helical" evidence="6">
    <location>
        <begin position="289"/>
        <end position="308"/>
    </location>
</feature>
<feature type="transmembrane region" description="Helical" evidence="6">
    <location>
        <begin position="49"/>
        <end position="72"/>
    </location>
</feature>
<keyword evidence="5 6" id="KW-0472">Membrane</keyword>
<feature type="transmembrane region" description="Helical" evidence="6">
    <location>
        <begin position="116"/>
        <end position="137"/>
    </location>
</feature>
<dbReference type="SUPFAM" id="SSF103481">
    <property type="entry name" value="Multidrug resistance efflux transporter EmrE"/>
    <property type="match status" value="2"/>
</dbReference>
<dbReference type="STRING" id="331113.SNE_A12650"/>
<dbReference type="InterPro" id="IPR037185">
    <property type="entry name" value="EmrE-like"/>
</dbReference>
<dbReference type="OrthoDB" id="505666at2"/>
<evidence type="ECO:0000256" key="2">
    <source>
        <dbReference type="ARBA" id="ARBA00022475"/>
    </source>
</evidence>
<dbReference type="Proteomes" id="UP000000496">
    <property type="component" value="Chromosome gsn.131"/>
</dbReference>
<reference key="1">
    <citation type="journal article" date="2011" name="Mol. Biol. Evol.">
        <title>Unity in variety -- the pan-genome of the Chlamydiae.</title>
        <authorList>
            <person name="Collingro A."/>
            <person name="Tischler P."/>
            <person name="Weinmaier T."/>
            <person name="Penz T."/>
            <person name="Heinz E."/>
            <person name="Brunham R.C."/>
            <person name="Read T.D."/>
            <person name="Bavoil P.M."/>
            <person name="Sachse K."/>
            <person name="Kahane S."/>
            <person name="Friedman M.G."/>
            <person name="Rattei T."/>
            <person name="Myers G.S.A."/>
            <person name="Horn M."/>
        </authorList>
    </citation>
    <scope>NUCLEOTIDE SEQUENCE</scope>
    <source>
        <strain>Z</strain>
    </source>
</reference>
<dbReference type="InterPro" id="IPR050638">
    <property type="entry name" value="AA-Vitamin_Transporters"/>
</dbReference>
<feature type="transmembrane region" description="Helical" evidence="6">
    <location>
        <begin position="84"/>
        <end position="110"/>
    </location>
</feature>
<dbReference type="PANTHER" id="PTHR32322">
    <property type="entry name" value="INNER MEMBRANE TRANSPORTER"/>
    <property type="match status" value="1"/>
</dbReference>
<feature type="domain" description="EamA" evidence="7">
    <location>
        <begin position="194"/>
        <end position="330"/>
    </location>
</feature>
<feature type="transmembrane region" description="Helical" evidence="6">
    <location>
        <begin position="257"/>
        <end position="277"/>
    </location>
</feature>
<keyword evidence="2" id="KW-1003">Cell membrane</keyword>
<comment type="subcellular location">
    <subcellularLocation>
        <location evidence="1">Cell membrane</location>
        <topology evidence="1">Multi-pass membrane protein</topology>
    </subcellularLocation>
</comment>
<evidence type="ECO:0000256" key="1">
    <source>
        <dbReference type="ARBA" id="ARBA00004651"/>
    </source>
</evidence>
<reference evidence="8 9" key="2">
    <citation type="journal article" date="2011" name="Mol. Biol. Evol.">
        <title>Unity in variety--the pan-genome of the Chlamydiae.</title>
        <authorList>
            <person name="Collingro A."/>
            <person name="Tischler P."/>
            <person name="Weinmaier T."/>
            <person name="Penz T."/>
            <person name="Heinz E."/>
            <person name="Brunham R.C."/>
            <person name="Read T.D."/>
            <person name="Bavoil P.M."/>
            <person name="Sachse K."/>
            <person name="Kahane S."/>
            <person name="Friedman M.G."/>
            <person name="Rattei T."/>
            <person name="Myers G.S."/>
            <person name="Horn M."/>
        </authorList>
    </citation>
    <scope>NUCLEOTIDE SEQUENCE [LARGE SCALE GENOMIC DNA]</scope>
    <source>
        <strain evidence="9">ATCC VR-1471 / Z</strain>
    </source>
</reference>
<feature type="transmembrane region" description="Helical" evidence="6">
    <location>
        <begin position="197"/>
        <end position="217"/>
    </location>
</feature>
<evidence type="ECO:0000259" key="7">
    <source>
        <dbReference type="Pfam" id="PF00892"/>
    </source>
</evidence>
<feature type="transmembrane region" description="Helical" evidence="6">
    <location>
        <begin position="224"/>
        <end position="245"/>
    </location>
</feature>